<dbReference type="SUPFAM" id="SSF53756">
    <property type="entry name" value="UDP-Glycosyltransferase/glycogen phosphorylase"/>
    <property type="match status" value="1"/>
</dbReference>
<evidence type="ECO:0000259" key="12">
    <source>
        <dbReference type="Pfam" id="PF03033"/>
    </source>
</evidence>
<comment type="caution">
    <text evidence="10">Lacks conserved residue(s) required for the propagation of feature annotation.</text>
</comment>
<dbReference type="Proteomes" id="UP000425411">
    <property type="component" value="Chromosome"/>
</dbReference>
<dbReference type="GO" id="GO:0051301">
    <property type="term" value="P:cell division"/>
    <property type="evidence" value="ECO:0007669"/>
    <property type="project" value="UniProtKB-KW"/>
</dbReference>
<evidence type="ECO:0000256" key="4">
    <source>
        <dbReference type="ARBA" id="ARBA00022679"/>
    </source>
</evidence>
<dbReference type="EMBL" id="CP046314">
    <property type="protein sequence ID" value="QGS09712.1"/>
    <property type="molecule type" value="Genomic_DNA"/>
</dbReference>
<dbReference type="NCBIfam" id="NF009102">
    <property type="entry name" value="PRK12446.1"/>
    <property type="match status" value="1"/>
</dbReference>
<dbReference type="AlphaFoldDB" id="A0AAP9HDY5"/>
<keyword evidence="6 10" id="KW-0573">Peptidoglycan synthesis</keyword>
<dbReference type="GO" id="GO:0005975">
    <property type="term" value="P:carbohydrate metabolic process"/>
    <property type="evidence" value="ECO:0007669"/>
    <property type="project" value="InterPro"/>
</dbReference>
<evidence type="ECO:0000256" key="11">
    <source>
        <dbReference type="SAM" id="Coils"/>
    </source>
</evidence>
<evidence type="ECO:0000256" key="5">
    <source>
        <dbReference type="ARBA" id="ARBA00022960"/>
    </source>
</evidence>
<evidence type="ECO:0000313" key="14">
    <source>
        <dbReference type="EMBL" id="QGS09712.1"/>
    </source>
</evidence>
<evidence type="ECO:0000259" key="13">
    <source>
        <dbReference type="Pfam" id="PF04101"/>
    </source>
</evidence>
<dbReference type="RefSeq" id="WP_004632442.1">
    <property type="nucleotide sequence ID" value="NZ_CP046314.1"/>
</dbReference>
<evidence type="ECO:0000313" key="15">
    <source>
        <dbReference type="Proteomes" id="UP000425411"/>
    </source>
</evidence>
<reference evidence="14 15" key="1">
    <citation type="submission" date="2019-11" db="EMBL/GenBank/DDBJ databases">
        <title>FDA dAtabase for Regulatory Grade micrObial Sequences (FDA-ARGOS): Supporting development and validation of Infectious Disease Dx tests.</title>
        <authorList>
            <person name="Turner S."/>
            <person name="Byrd R."/>
            <person name="Tallon L."/>
            <person name="Sadzewicz L."/>
            <person name="Vavikolanu K."/>
            <person name="Mehta A."/>
            <person name="Aluvathingal J."/>
            <person name="Nadendla S."/>
            <person name="Myers T."/>
            <person name="Yan Y."/>
            <person name="Sichtig H."/>
        </authorList>
    </citation>
    <scope>NUCLEOTIDE SEQUENCE [LARGE SCALE GENOMIC DNA]</scope>
    <source>
        <strain evidence="14 15">FDAARGOS_741</strain>
    </source>
</reference>
<evidence type="ECO:0000256" key="7">
    <source>
        <dbReference type="ARBA" id="ARBA00023136"/>
    </source>
</evidence>
<dbReference type="Pfam" id="PF03033">
    <property type="entry name" value="Glyco_transf_28"/>
    <property type="match status" value="1"/>
</dbReference>
<dbReference type="EC" id="2.4.1.227" evidence="10"/>
<dbReference type="PANTHER" id="PTHR21015:SF27">
    <property type="entry name" value="UDP-N-ACETYLGLUCOSAMINE--N-ACETYLMURAMYL-(PENTAPEPTIDE) PYROPHOSPHORYL-UNDECAPRENOL N-ACETYLGLUCOSAMINE TRANSFERASE"/>
    <property type="match status" value="1"/>
</dbReference>
<dbReference type="GO" id="GO:0071555">
    <property type="term" value="P:cell wall organization"/>
    <property type="evidence" value="ECO:0007669"/>
    <property type="project" value="UniProtKB-KW"/>
</dbReference>
<sequence length="360" mass="40812">MNKILFTGGGSAGHVSVNVALIPEFKKNGYQISYIGSKKGIEKEMIEKISGVEYHEISSGKLRRYFSWENFIDPFKVLKGIIDSIFILKKEKPEFVFSKGGFVSVPVCLAARILKIPVVLHESDLTPGLANKINIKFSNHIFTTFEDTLKYLPKDKASLIGAIVRDDIYNGDKEAGYKFCNFNSEKPVILVMGGSLGSKILNDYIWNNIEELTKKYQIVHLVGKNLLNKDIKAEGYCQYEFLAQELFDVFQIVDFTISRAGANALYEYLALEKPAILVPLGTNQSRGDQIENARFFEKNSFAKVVSEEEFASLKVSEIDDFYNDLAQYKDAMKRYKEEKKVINSVDDFYKKILKIVGGKM</sequence>
<gene>
    <name evidence="10" type="primary">murG</name>
    <name evidence="14" type="ORF">FOC49_07385</name>
</gene>
<feature type="binding site" evidence="10">
    <location>
        <position position="165"/>
    </location>
    <ligand>
        <name>UDP-N-acetyl-alpha-D-glucosamine</name>
        <dbReference type="ChEBI" id="CHEBI:57705"/>
    </ligand>
</feature>
<dbReference type="PANTHER" id="PTHR21015">
    <property type="entry name" value="UDP-N-ACETYLGLUCOSAMINE--N-ACETYLMURAMYL-(PENTAPEPTIDE) PYROPHOSPHORYL-UNDECAPRENOL N-ACETYLGLUCOSAMINE TRANSFERASE 1"/>
    <property type="match status" value="1"/>
</dbReference>
<keyword evidence="5 10" id="KW-0133">Cell shape</keyword>
<name>A0AAP9HDY5_9BACL</name>
<proteinExistence type="inferred from homology"/>
<evidence type="ECO:0000256" key="3">
    <source>
        <dbReference type="ARBA" id="ARBA00022676"/>
    </source>
</evidence>
<keyword evidence="9 10" id="KW-0961">Cell wall biogenesis/degradation</keyword>
<feature type="binding site" evidence="10">
    <location>
        <position position="289"/>
    </location>
    <ligand>
        <name>UDP-N-acetyl-alpha-D-glucosamine</name>
        <dbReference type="ChEBI" id="CHEBI:57705"/>
    </ligand>
</feature>
<dbReference type="GO" id="GO:0008360">
    <property type="term" value="P:regulation of cell shape"/>
    <property type="evidence" value="ECO:0007669"/>
    <property type="project" value="UniProtKB-KW"/>
</dbReference>
<evidence type="ECO:0000256" key="2">
    <source>
        <dbReference type="ARBA" id="ARBA00022618"/>
    </source>
</evidence>
<keyword evidence="15" id="KW-1185">Reference proteome</keyword>
<dbReference type="Gene3D" id="3.40.50.2000">
    <property type="entry name" value="Glycogen Phosphorylase B"/>
    <property type="match status" value="2"/>
</dbReference>
<accession>A0AAP9HDY5</accession>
<comment type="pathway">
    <text evidence="10">Cell wall biogenesis; peptidoglycan biosynthesis.</text>
</comment>
<feature type="coiled-coil region" evidence="11">
    <location>
        <begin position="318"/>
        <end position="345"/>
    </location>
</feature>
<dbReference type="NCBIfam" id="TIGR01133">
    <property type="entry name" value="murG"/>
    <property type="match status" value="1"/>
</dbReference>
<dbReference type="HAMAP" id="MF_00033">
    <property type="entry name" value="MurG"/>
    <property type="match status" value="1"/>
</dbReference>
<dbReference type="Pfam" id="PF04101">
    <property type="entry name" value="Glyco_tran_28_C"/>
    <property type="match status" value="1"/>
</dbReference>
<evidence type="ECO:0000256" key="9">
    <source>
        <dbReference type="ARBA" id="ARBA00023316"/>
    </source>
</evidence>
<evidence type="ECO:0000256" key="8">
    <source>
        <dbReference type="ARBA" id="ARBA00023306"/>
    </source>
</evidence>
<comment type="subcellular location">
    <subcellularLocation>
        <location evidence="10">Cell membrane</location>
        <topology evidence="10">Peripheral membrane protein</topology>
        <orientation evidence="10">Cytoplasmic side</orientation>
    </subcellularLocation>
</comment>
<organism evidence="14 15">
    <name type="scientific">Gemella morbillorum</name>
    <dbReference type="NCBI Taxonomy" id="29391"/>
    <lineage>
        <taxon>Bacteria</taxon>
        <taxon>Bacillati</taxon>
        <taxon>Bacillota</taxon>
        <taxon>Bacilli</taxon>
        <taxon>Bacillales</taxon>
        <taxon>Gemellaceae</taxon>
        <taxon>Gemella</taxon>
    </lineage>
</organism>
<feature type="domain" description="Glycosyl transferase family 28 C-terminal" evidence="13">
    <location>
        <begin position="188"/>
        <end position="339"/>
    </location>
</feature>
<feature type="domain" description="Glycosyltransferase family 28 N-terminal" evidence="12">
    <location>
        <begin position="4"/>
        <end position="142"/>
    </location>
</feature>
<dbReference type="CDD" id="cd03785">
    <property type="entry name" value="GT28_MurG"/>
    <property type="match status" value="1"/>
</dbReference>
<dbReference type="InterPro" id="IPR004276">
    <property type="entry name" value="GlycoTrans_28_N"/>
</dbReference>
<evidence type="ECO:0000256" key="1">
    <source>
        <dbReference type="ARBA" id="ARBA00022475"/>
    </source>
</evidence>
<keyword evidence="3 10" id="KW-0328">Glycosyltransferase</keyword>
<protein>
    <recommendedName>
        <fullName evidence="10">UDP-N-acetylglucosamine--N-acetylmuramyl-(pentapeptide) pyrophosphoryl-undecaprenol N-acetylglucosamine transferase</fullName>
        <ecNumber evidence="10">2.4.1.227</ecNumber>
    </recommendedName>
    <alternativeName>
        <fullName evidence="10">Undecaprenyl-PP-MurNAc-pentapeptide-UDPGlcNAc GlcNAc transferase</fullName>
    </alternativeName>
</protein>
<evidence type="ECO:0000256" key="6">
    <source>
        <dbReference type="ARBA" id="ARBA00022984"/>
    </source>
</evidence>
<comment type="similarity">
    <text evidence="10">Belongs to the glycosyltransferase 28 family. MurG subfamily.</text>
</comment>
<feature type="binding site" evidence="10">
    <location>
        <begin position="11"/>
        <end position="13"/>
    </location>
    <ligand>
        <name>UDP-N-acetyl-alpha-D-glucosamine</name>
        <dbReference type="ChEBI" id="CHEBI:57705"/>
    </ligand>
</feature>
<dbReference type="GO" id="GO:0050511">
    <property type="term" value="F:undecaprenyldiphospho-muramoylpentapeptide beta-N-acetylglucosaminyltransferase activity"/>
    <property type="evidence" value="ECO:0007669"/>
    <property type="project" value="UniProtKB-UniRule"/>
</dbReference>
<dbReference type="InterPro" id="IPR006009">
    <property type="entry name" value="GlcNAc_MurG"/>
</dbReference>
<keyword evidence="1 10" id="KW-1003">Cell membrane</keyword>
<evidence type="ECO:0000256" key="10">
    <source>
        <dbReference type="HAMAP-Rule" id="MF_00033"/>
    </source>
</evidence>
<keyword evidence="2 10" id="KW-0132">Cell division</keyword>
<keyword evidence="7 10" id="KW-0472">Membrane</keyword>
<dbReference type="GO" id="GO:0005886">
    <property type="term" value="C:plasma membrane"/>
    <property type="evidence" value="ECO:0007669"/>
    <property type="project" value="UniProtKB-SubCell"/>
</dbReference>
<dbReference type="InterPro" id="IPR007235">
    <property type="entry name" value="Glyco_trans_28_C"/>
</dbReference>
<comment type="catalytic activity">
    <reaction evidence="10">
        <text>di-trans,octa-cis-undecaprenyl diphospho-N-acetyl-alpha-D-muramoyl-L-alanyl-D-glutamyl-meso-2,6-diaminopimeloyl-D-alanyl-D-alanine + UDP-N-acetyl-alpha-D-glucosamine = di-trans,octa-cis-undecaprenyl diphospho-[N-acetyl-alpha-D-glucosaminyl-(1-&gt;4)]-N-acetyl-alpha-D-muramoyl-L-alanyl-D-glutamyl-meso-2,6-diaminopimeloyl-D-alanyl-D-alanine + UDP + H(+)</text>
        <dbReference type="Rhea" id="RHEA:31227"/>
        <dbReference type="ChEBI" id="CHEBI:15378"/>
        <dbReference type="ChEBI" id="CHEBI:57705"/>
        <dbReference type="ChEBI" id="CHEBI:58223"/>
        <dbReference type="ChEBI" id="CHEBI:61387"/>
        <dbReference type="ChEBI" id="CHEBI:61388"/>
        <dbReference type="EC" id="2.4.1.227"/>
    </reaction>
</comment>
<keyword evidence="11" id="KW-0175">Coiled coil</keyword>
<keyword evidence="8 10" id="KW-0131">Cell cycle</keyword>
<comment type="function">
    <text evidence="10">Cell wall formation. Catalyzes the transfer of a GlcNAc subunit on undecaprenyl-pyrophosphoryl-MurNAc-pentapeptide (lipid intermediate I) to form undecaprenyl-pyrophosphoryl-MurNAc-(pentapeptide)GlcNAc (lipid intermediate II).</text>
</comment>
<dbReference type="GO" id="GO:0009252">
    <property type="term" value="P:peptidoglycan biosynthetic process"/>
    <property type="evidence" value="ECO:0007669"/>
    <property type="project" value="UniProtKB-UniRule"/>
</dbReference>
<feature type="binding site" evidence="10">
    <location>
        <position position="195"/>
    </location>
    <ligand>
        <name>UDP-N-acetyl-alpha-D-glucosamine</name>
        <dbReference type="ChEBI" id="CHEBI:57705"/>
    </ligand>
</feature>
<keyword evidence="4 10" id="KW-0808">Transferase</keyword>